<name>A0A1E5V3N6_9POAL</name>
<reference evidence="1 2" key="1">
    <citation type="submission" date="2016-09" db="EMBL/GenBank/DDBJ databases">
        <title>The draft genome of Dichanthelium oligosanthes: A C3 panicoid grass species.</title>
        <authorList>
            <person name="Studer A.J."/>
            <person name="Schnable J.C."/>
            <person name="Brutnell T.P."/>
        </authorList>
    </citation>
    <scope>NUCLEOTIDE SEQUENCE [LARGE SCALE GENOMIC DNA]</scope>
    <source>
        <strain evidence="2">cv. Kellogg 1175</strain>
        <tissue evidence="1">Leaf</tissue>
    </source>
</reference>
<evidence type="ECO:0000313" key="1">
    <source>
        <dbReference type="EMBL" id="OEL19760.1"/>
    </source>
</evidence>
<dbReference type="PANTHER" id="PTHR33026:SF7">
    <property type="entry name" value="OS03G0100275 PROTEIN"/>
    <property type="match status" value="1"/>
</dbReference>
<dbReference type="PANTHER" id="PTHR33026">
    <property type="entry name" value="OS06G0360600 PROTEIN"/>
    <property type="match status" value="1"/>
</dbReference>
<sequence>LTEVKVLWTFFERRVQPLAARAHPLFRYTGAGDSTRTSQEALTLAEVRSRVWVVIKRLKAAEDNIAELDHHESGLASEPVARREGHDPVVVSLLSLRVLCSSRPLS</sequence>
<keyword evidence="2" id="KW-1185">Reference proteome</keyword>
<protein>
    <submittedName>
        <fullName evidence="1">Uncharacterized protein</fullName>
    </submittedName>
</protein>
<evidence type="ECO:0000313" key="2">
    <source>
        <dbReference type="Proteomes" id="UP000095767"/>
    </source>
</evidence>
<proteinExistence type="predicted"/>
<organism evidence="1 2">
    <name type="scientific">Dichanthelium oligosanthes</name>
    <dbReference type="NCBI Taxonomy" id="888268"/>
    <lineage>
        <taxon>Eukaryota</taxon>
        <taxon>Viridiplantae</taxon>
        <taxon>Streptophyta</taxon>
        <taxon>Embryophyta</taxon>
        <taxon>Tracheophyta</taxon>
        <taxon>Spermatophyta</taxon>
        <taxon>Magnoliopsida</taxon>
        <taxon>Liliopsida</taxon>
        <taxon>Poales</taxon>
        <taxon>Poaceae</taxon>
        <taxon>PACMAD clade</taxon>
        <taxon>Panicoideae</taxon>
        <taxon>Panicodae</taxon>
        <taxon>Paniceae</taxon>
        <taxon>Dichantheliinae</taxon>
        <taxon>Dichanthelium</taxon>
    </lineage>
</organism>
<feature type="non-terminal residue" evidence="1">
    <location>
        <position position="1"/>
    </location>
</feature>
<accession>A0A1E5V3N6</accession>
<dbReference type="AlphaFoldDB" id="A0A1E5V3N6"/>
<dbReference type="Proteomes" id="UP000095767">
    <property type="component" value="Unassembled WGS sequence"/>
</dbReference>
<dbReference type="EMBL" id="LWDX02052687">
    <property type="protein sequence ID" value="OEL19760.1"/>
    <property type="molecule type" value="Genomic_DNA"/>
</dbReference>
<gene>
    <name evidence="1" type="ORF">BAE44_0019221</name>
</gene>
<comment type="caution">
    <text evidence="1">The sequence shown here is derived from an EMBL/GenBank/DDBJ whole genome shotgun (WGS) entry which is preliminary data.</text>
</comment>